<proteinExistence type="predicted"/>
<sequence length="103" mass="11728">MARPLHYDLWSFLEGSSVSMTWHASISCLSLSLRCLTFRTDDGCSSTWTHGRRREMMCRAGGEESEPIEGGDRPVYRLSYLTYPQVAVYICVMIENFSPLVLV</sequence>
<dbReference type="EMBL" id="JAWDGP010002675">
    <property type="protein sequence ID" value="KAK3780942.1"/>
    <property type="molecule type" value="Genomic_DNA"/>
</dbReference>
<dbReference type="Proteomes" id="UP001283361">
    <property type="component" value="Unassembled WGS sequence"/>
</dbReference>
<organism evidence="1 2">
    <name type="scientific">Elysia crispata</name>
    <name type="common">lettuce slug</name>
    <dbReference type="NCBI Taxonomy" id="231223"/>
    <lineage>
        <taxon>Eukaryota</taxon>
        <taxon>Metazoa</taxon>
        <taxon>Spiralia</taxon>
        <taxon>Lophotrochozoa</taxon>
        <taxon>Mollusca</taxon>
        <taxon>Gastropoda</taxon>
        <taxon>Heterobranchia</taxon>
        <taxon>Euthyneura</taxon>
        <taxon>Panpulmonata</taxon>
        <taxon>Sacoglossa</taxon>
        <taxon>Placobranchoidea</taxon>
        <taxon>Plakobranchidae</taxon>
        <taxon>Elysia</taxon>
    </lineage>
</organism>
<comment type="caution">
    <text evidence="1">The sequence shown here is derived from an EMBL/GenBank/DDBJ whole genome shotgun (WGS) entry which is preliminary data.</text>
</comment>
<dbReference type="AlphaFoldDB" id="A0AAE1A641"/>
<dbReference type="PROSITE" id="PS51257">
    <property type="entry name" value="PROKAR_LIPOPROTEIN"/>
    <property type="match status" value="1"/>
</dbReference>
<evidence type="ECO:0000313" key="1">
    <source>
        <dbReference type="EMBL" id="KAK3780942.1"/>
    </source>
</evidence>
<name>A0AAE1A641_9GAST</name>
<reference evidence="1" key="1">
    <citation type="journal article" date="2023" name="G3 (Bethesda)">
        <title>A reference genome for the long-term kleptoplast-retaining sea slug Elysia crispata morphotype clarki.</title>
        <authorList>
            <person name="Eastman K.E."/>
            <person name="Pendleton A.L."/>
            <person name="Shaikh M.A."/>
            <person name="Suttiyut T."/>
            <person name="Ogas R."/>
            <person name="Tomko P."/>
            <person name="Gavelis G."/>
            <person name="Widhalm J.R."/>
            <person name="Wisecaver J.H."/>
        </authorList>
    </citation>
    <scope>NUCLEOTIDE SEQUENCE</scope>
    <source>
        <strain evidence="1">ECLA1</strain>
    </source>
</reference>
<protein>
    <submittedName>
        <fullName evidence="1">Uncharacterized protein</fullName>
    </submittedName>
</protein>
<gene>
    <name evidence="1" type="ORF">RRG08_052093</name>
</gene>
<keyword evidence="2" id="KW-1185">Reference proteome</keyword>
<evidence type="ECO:0000313" key="2">
    <source>
        <dbReference type="Proteomes" id="UP001283361"/>
    </source>
</evidence>
<accession>A0AAE1A641</accession>